<evidence type="ECO:0000313" key="2">
    <source>
        <dbReference type="Proteomes" id="UP000050668"/>
    </source>
</evidence>
<dbReference type="Pfam" id="PF00132">
    <property type="entry name" value="Hexapep"/>
    <property type="match status" value="2"/>
</dbReference>
<dbReference type="CDD" id="cd03360">
    <property type="entry name" value="LbH_AT_putative"/>
    <property type="match status" value="1"/>
</dbReference>
<dbReference type="Proteomes" id="UP000050668">
    <property type="component" value="Unassembled WGS sequence"/>
</dbReference>
<proteinExistence type="predicted"/>
<comment type="caution">
    <text evidence="1">The sequence shown here is derived from an EMBL/GenBank/DDBJ whole genome shotgun (WGS) entry which is preliminary data.</text>
</comment>
<organism evidence="1 2">
    <name type="scientific">Lysinibacillus contaminans</name>
    <dbReference type="NCBI Taxonomy" id="1293441"/>
    <lineage>
        <taxon>Bacteria</taxon>
        <taxon>Bacillati</taxon>
        <taxon>Bacillota</taxon>
        <taxon>Bacilli</taxon>
        <taxon>Bacillales</taxon>
        <taxon>Bacillaceae</taxon>
        <taxon>Lysinibacillus</taxon>
    </lineage>
</organism>
<keyword evidence="2" id="KW-1185">Reference proteome</keyword>
<dbReference type="Gene3D" id="2.160.10.10">
    <property type="entry name" value="Hexapeptide repeat proteins"/>
    <property type="match status" value="1"/>
</dbReference>
<dbReference type="SUPFAM" id="SSF51161">
    <property type="entry name" value="Trimeric LpxA-like enzymes"/>
    <property type="match status" value="1"/>
</dbReference>
<dbReference type="InterPro" id="IPR011004">
    <property type="entry name" value="Trimer_LpxA-like_sf"/>
</dbReference>
<reference evidence="2" key="1">
    <citation type="submission" date="2015-07" db="EMBL/GenBank/DDBJ databases">
        <title>Fjat-14205 dsm 2895.</title>
        <authorList>
            <person name="Liu B."/>
            <person name="Wang J."/>
            <person name="Zhu Y."/>
            <person name="Liu G."/>
            <person name="Chen Q."/>
            <person name="Chen Z."/>
            <person name="Lan J."/>
            <person name="Che J."/>
            <person name="Ge C."/>
            <person name="Shi H."/>
            <person name="Pan Z."/>
            <person name="Liu X."/>
        </authorList>
    </citation>
    <scope>NUCLEOTIDE SEQUENCE [LARGE SCALE GENOMIC DNA]</scope>
    <source>
        <strain evidence="2">DSM 25560</strain>
    </source>
</reference>
<dbReference type="InterPro" id="IPR050179">
    <property type="entry name" value="Trans_hexapeptide_repeat"/>
</dbReference>
<dbReference type="PANTHER" id="PTHR43300:SF4">
    <property type="entry name" value="ACYL-[ACYL-CARRIER-PROTEIN]--UDP-N-ACETYLGLUCOSAMINE O-ACYLTRANSFERASE"/>
    <property type="match status" value="1"/>
</dbReference>
<dbReference type="InterPro" id="IPR020019">
    <property type="entry name" value="AcTrfase_PglD-like"/>
</dbReference>
<accession>A0ABR5K4W9</accession>
<dbReference type="Gene3D" id="3.40.50.720">
    <property type="entry name" value="NAD(P)-binding Rossmann-like Domain"/>
    <property type="match status" value="1"/>
</dbReference>
<sequence>MKNGDKLVIVGAGELAEIAYEYFTFDSPYEIVAFSAEKEYIKNDKLYDLPVVPFEEVHQIYPATEYKAFVAIPYTNFNRLRTRLYHETKNKGYELVTYISSKAFVWRNVTVGENCFIFENNVLQHHVSVGNNVILWSGNHVGHRSVIKDNCFISSHVVIAGNCEIGENCFIGVNSTFNDEIKVGKDCFISSGALVIKNTIEGKIYKGSPAKASLVDVYRNFNIESEHVL</sequence>
<dbReference type="EMBL" id="LGRV01000003">
    <property type="protein sequence ID" value="KOS69762.1"/>
    <property type="molecule type" value="Genomic_DNA"/>
</dbReference>
<protein>
    <submittedName>
        <fullName evidence="1">Sugar O-acyltransferase</fullName>
    </submittedName>
</protein>
<name>A0ABR5K4W9_9BACI</name>
<dbReference type="NCBIfam" id="TIGR03570">
    <property type="entry name" value="NeuD_NnaD"/>
    <property type="match status" value="1"/>
</dbReference>
<evidence type="ECO:0000313" key="1">
    <source>
        <dbReference type="EMBL" id="KOS69762.1"/>
    </source>
</evidence>
<dbReference type="PANTHER" id="PTHR43300">
    <property type="entry name" value="ACETYLTRANSFERASE"/>
    <property type="match status" value="1"/>
</dbReference>
<dbReference type="InterPro" id="IPR001451">
    <property type="entry name" value="Hexapep"/>
</dbReference>
<gene>
    <name evidence="1" type="ORF">AEA09_06215</name>
</gene>